<dbReference type="AlphaFoldDB" id="A0A814Y496"/>
<comment type="caution">
    <text evidence="1">The sequence shown here is derived from an EMBL/GenBank/DDBJ whole genome shotgun (WGS) entry which is preliminary data.</text>
</comment>
<organism evidence="1 2">
    <name type="scientific">Adineta steineri</name>
    <dbReference type="NCBI Taxonomy" id="433720"/>
    <lineage>
        <taxon>Eukaryota</taxon>
        <taxon>Metazoa</taxon>
        <taxon>Spiralia</taxon>
        <taxon>Gnathifera</taxon>
        <taxon>Rotifera</taxon>
        <taxon>Eurotatoria</taxon>
        <taxon>Bdelloidea</taxon>
        <taxon>Adinetida</taxon>
        <taxon>Adinetidae</taxon>
        <taxon>Adineta</taxon>
    </lineage>
</organism>
<gene>
    <name evidence="1" type="ORF">IZO911_LOCUS29892</name>
</gene>
<proteinExistence type="predicted"/>
<evidence type="ECO:0000313" key="1">
    <source>
        <dbReference type="EMBL" id="CAF1224439.1"/>
    </source>
</evidence>
<accession>A0A814Y496</accession>
<evidence type="ECO:0000313" key="2">
    <source>
        <dbReference type="Proteomes" id="UP000663860"/>
    </source>
</evidence>
<dbReference type="EMBL" id="CAJNOE010000456">
    <property type="protein sequence ID" value="CAF1224439.1"/>
    <property type="molecule type" value="Genomic_DNA"/>
</dbReference>
<name>A0A814Y496_9BILA</name>
<reference evidence="1" key="1">
    <citation type="submission" date="2021-02" db="EMBL/GenBank/DDBJ databases">
        <authorList>
            <person name="Nowell W R."/>
        </authorList>
    </citation>
    <scope>NUCLEOTIDE SEQUENCE</scope>
</reference>
<protein>
    <submittedName>
        <fullName evidence="1">Uncharacterized protein</fullName>
    </submittedName>
</protein>
<sequence length="183" mass="20869">MSNAEMILREVPIQISVDDQHLQTFQPLYSNSGGFSPWYAPSSPCYSLTSPQYSPSSASYAPSSPIYFPTYNTSITLNNTNEVDNALEMQDTLGDSLVTQSRKRKRCETEVTWPDDDRDIVHRLIIEQRFDRLWDLDIKSIEHLTGKSFATFPLVDFQINMETLISAIIIALFETRFAVFVSL</sequence>
<dbReference type="Proteomes" id="UP000663860">
    <property type="component" value="Unassembled WGS sequence"/>
</dbReference>